<name>A0A068SEQ1_9FUNG</name>
<dbReference type="Proteomes" id="UP000027586">
    <property type="component" value="Unassembled WGS sequence"/>
</dbReference>
<evidence type="ECO:0000256" key="1">
    <source>
        <dbReference type="SAM" id="Phobius"/>
    </source>
</evidence>
<feature type="transmembrane region" description="Helical" evidence="1">
    <location>
        <begin position="75"/>
        <end position="95"/>
    </location>
</feature>
<feature type="transmembrane region" description="Helical" evidence="1">
    <location>
        <begin position="43"/>
        <end position="63"/>
    </location>
</feature>
<keyword evidence="3" id="KW-1185">Reference proteome</keyword>
<keyword evidence="1" id="KW-1133">Transmembrane helix</keyword>
<organism evidence="2 3">
    <name type="scientific">Lichtheimia corymbifera JMRC:FSU:9682</name>
    <dbReference type="NCBI Taxonomy" id="1263082"/>
    <lineage>
        <taxon>Eukaryota</taxon>
        <taxon>Fungi</taxon>
        <taxon>Fungi incertae sedis</taxon>
        <taxon>Mucoromycota</taxon>
        <taxon>Mucoromycotina</taxon>
        <taxon>Mucoromycetes</taxon>
        <taxon>Mucorales</taxon>
        <taxon>Lichtheimiaceae</taxon>
        <taxon>Lichtheimia</taxon>
    </lineage>
</organism>
<accession>A0A068SEQ1</accession>
<reference evidence="2" key="1">
    <citation type="submission" date="2013-08" db="EMBL/GenBank/DDBJ databases">
        <title>Gene expansion shapes genome architecture in the human pathogen Lichtheimia corymbifera: an evolutionary genomics analysis in the ancient terrestrial Mucorales (Mucoromycotina).</title>
        <authorList>
            <person name="Schwartze V.U."/>
            <person name="Winter S."/>
            <person name="Shelest E."/>
            <person name="Marcet-Houben M."/>
            <person name="Horn F."/>
            <person name="Wehner S."/>
            <person name="Hoffmann K."/>
            <person name="Riege K."/>
            <person name="Sammeth M."/>
            <person name="Nowrousian M."/>
            <person name="Valiante V."/>
            <person name="Linde J."/>
            <person name="Jacobsen I.D."/>
            <person name="Marz M."/>
            <person name="Brakhage A.A."/>
            <person name="Gabaldon T."/>
            <person name="Bocker S."/>
            <person name="Voigt K."/>
        </authorList>
    </citation>
    <scope>NUCLEOTIDE SEQUENCE [LARGE SCALE GENOMIC DNA]</scope>
    <source>
        <strain evidence="2">FSU 9682</strain>
    </source>
</reference>
<dbReference type="VEuPathDB" id="FungiDB:LCOR_11098.1"/>
<dbReference type="AlphaFoldDB" id="A0A068SEQ1"/>
<comment type="caution">
    <text evidence="2">The sequence shown here is derived from an EMBL/GenBank/DDBJ whole genome shotgun (WGS) entry which is preliminary data.</text>
</comment>
<evidence type="ECO:0000313" key="3">
    <source>
        <dbReference type="Proteomes" id="UP000027586"/>
    </source>
</evidence>
<keyword evidence="1" id="KW-0472">Membrane</keyword>
<feature type="transmembrane region" description="Helical" evidence="1">
    <location>
        <begin position="173"/>
        <end position="192"/>
    </location>
</feature>
<gene>
    <name evidence="2" type="ORF">LCOR_11098.1</name>
</gene>
<protein>
    <submittedName>
        <fullName evidence="2">Uncharacterized protein</fullName>
    </submittedName>
</protein>
<dbReference type="EMBL" id="CBTN010000089">
    <property type="protein sequence ID" value="CDH60312.1"/>
    <property type="molecule type" value="Genomic_DNA"/>
</dbReference>
<proteinExistence type="predicted"/>
<sequence length="249" mass="28432">MEASDTAMEVLDKVIAQYSTADDLIDMWKGLGHSFVALYKEKLSRYSAMFIFTNVIGFIPAVISCELDEHAVAVFWLIITVICFSSLHMVFYYVTYQLARYTKAKSVLVSNRKTQGVQDAESLKAKLSSGLIGPQEAIHNTKIAFIQFNDLLKRQRKPKLWRLLNRWAYAEKAIQLIIACLSFAIIVLLLSPVSRFSDMDLMDIAQVLFTVWLYFVNIAMLVFRQPSQDLMDLYREVMALDDDEGAQNS</sequence>
<keyword evidence="1" id="KW-0812">Transmembrane</keyword>
<evidence type="ECO:0000313" key="2">
    <source>
        <dbReference type="EMBL" id="CDH60312.1"/>
    </source>
</evidence>
<feature type="transmembrane region" description="Helical" evidence="1">
    <location>
        <begin position="204"/>
        <end position="223"/>
    </location>
</feature>